<dbReference type="PANTHER" id="PTHR11733">
    <property type="entry name" value="ZINC METALLOPROTEASE FAMILY M13 NEPRILYSIN-RELATED"/>
    <property type="match status" value="1"/>
</dbReference>
<dbReference type="AlphaFoldDB" id="A0A9D4PWX1"/>
<feature type="domain" description="Peptidase M13 C-terminal" evidence="1">
    <location>
        <begin position="43"/>
        <end position="237"/>
    </location>
</feature>
<dbReference type="InterPro" id="IPR018497">
    <property type="entry name" value="Peptidase_M13_C"/>
</dbReference>
<dbReference type="PROSITE" id="PS51885">
    <property type="entry name" value="NEPRILYSIN"/>
    <property type="match status" value="1"/>
</dbReference>
<reference evidence="2" key="1">
    <citation type="journal article" date="2020" name="Cell">
        <title>Large-Scale Comparative Analyses of Tick Genomes Elucidate Their Genetic Diversity and Vector Capacities.</title>
        <authorList>
            <consortium name="Tick Genome and Microbiome Consortium (TIGMIC)"/>
            <person name="Jia N."/>
            <person name="Wang J."/>
            <person name="Shi W."/>
            <person name="Du L."/>
            <person name="Sun Y."/>
            <person name="Zhan W."/>
            <person name="Jiang J.F."/>
            <person name="Wang Q."/>
            <person name="Zhang B."/>
            <person name="Ji P."/>
            <person name="Bell-Sakyi L."/>
            <person name="Cui X.M."/>
            <person name="Yuan T.T."/>
            <person name="Jiang B.G."/>
            <person name="Yang W.F."/>
            <person name="Lam T.T."/>
            <person name="Chang Q.C."/>
            <person name="Ding S.J."/>
            <person name="Wang X.J."/>
            <person name="Zhu J.G."/>
            <person name="Ruan X.D."/>
            <person name="Zhao L."/>
            <person name="Wei J.T."/>
            <person name="Ye R.Z."/>
            <person name="Que T.C."/>
            <person name="Du C.H."/>
            <person name="Zhou Y.H."/>
            <person name="Cheng J.X."/>
            <person name="Dai P.F."/>
            <person name="Guo W.B."/>
            <person name="Han X.H."/>
            <person name="Huang E.J."/>
            <person name="Li L.F."/>
            <person name="Wei W."/>
            <person name="Gao Y.C."/>
            <person name="Liu J.Z."/>
            <person name="Shao H.Z."/>
            <person name="Wang X."/>
            <person name="Wang C.C."/>
            <person name="Yang T.C."/>
            <person name="Huo Q.B."/>
            <person name="Li W."/>
            <person name="Chen H.Y."/>
            <person name="Chen S.E."/>
            <person name="Zhou L.G."/>
            <person name="Ni X.B."/>
            <person name="Tian J.H."/>
            <person name="Sheng Y."/>
            <person name="Liu T."/>
            <person name="Pan Y.S."/>
            <person name="Xia L.Y."/>
            <person name="Li J."/>
            <person name="Zhao F."/>
            <person name="Cao W.C."/>
        </authorList>
    </citation>
    <scope>NUCLEOTIDE SEQUENCE</scope>
    <source>
        <strain evidence="2">Rsan-2018</strain>
    </source>
</reference>
<name>A0A9D4PWX1_RHISA</name>
<evidence type="ECO:0000313" key="2">
    <source>
        <dbReference type="EMBL" id="KAH7957250.1"/>
    </source>
</evidence>
<dbReference type="PRINTS" id="PR00786">
    <property type="entry name" value="NEPRILYSIN"/>
</dbReference>
<dbReference type="EMBL" id="JABSTV010001250">
    <property type="protein sequence ID" value="KAH7957250.1"/>
    <property type="molecule type" value="Genomic_DNA"/>
</dbReference>
<dbReference type="PANTHER" id="PTHR11733:SF241">
    <property type="entry name" value="GH26575P-RELATED"/>
    <property type="match status" value="1"/>
</dbReference>
<keyword evidence="3" id="KW-1185">Reference proteome</keyword>
<sequence>MQDLPDTDIEHLFPSWIKAKAFTTRLVWLARKSFIFDIGEAGAFYYRGSNTAVIPAALLTRPAFYPGLDPLSYGGAGQITGHEITHAYDVDGIMSDEQGINKNWTTPEFLKEYSKRTICLRRSHQAAEGRVARQEVIDDYTDSENLADFGGLIAAYHAFDSLPEPRRSITLAGLNITAEQLFFISFCVHFCGTVRDEADRHATFKARCNVPLMNMPEFSAAFNCKPGDYMNPPHKCTFWQ</sequence>
<accession>A0A9D4PWX1</accession>
<gene>
    <name evidence="2" type="ORF">HPB52_016640</name>
</gene>
<dbReference type="GO" id="GO:0016485">
    <property type="term" value="P:protein processing"/>
    <property type="evidence" value="ECO:0007669"/>
    <property type="project" value="TreeGrafter"/>
</dbReference>
<organism evidence="2 3">
    <name type="scientific">Rhipicephalus sanguineus</name>
    <name type="common">Brown dog tick</name>
    <name type="synonym">Ixodes sanguineus</name>
    <dbReference type="NCBI Taxonomy" id="34632"/>
    <lineage>
        <taxon>Eukaryota</taxon>
        <taxon>Metazoa</taxon>
        <taxon>Ecdysozoa</taxon>
        <taxon>Arthropoda</taxon>
        <taxon>Chelicerata</taxon>
        <taxon>Arachnida</taxon>
        <taxon>Acari</taxon>
        <taxon>Parasitiformes</taxon>
        <taxon>Ixodida</taxon>
        <taxon>Ixodoidea</taxon>
        <taxon>Ixodidae</taxon>
        <taxon>Rhipicephalinae</taxon>
        <taxon>Rhipicephalus</taxon>
        <taxon>Rhipicephalus</taxon>
    </lineage>
</organism>
<reference evidence="2" key="2">
    <citation type="submission" date="2021-09" db="EMBL/GenBank/DDBJ databases">
        <authorList>
            <person name="Jia N."/>
            <person name="Wang J."/>
            <person name="Shi W."/>
            <person name="Du L."/>
            <person name="Sun Y."/>
            <person name="Zhan W."/>
            <person name="Jiang J."/>
            <person name="Wang Q."/>
            <person name="Zhang B."/>
            <person name="Ji P."/>
            <person name="Sakyi L.B."/>
            <person name="Cui X."/>
            <person name="Yuan T."/>
            <person name="Jiang B."/>
            <person name="Yang W."/>
            <person name="Lam T.T.-Y."/>
            <person name="Chang Q."/>
            <person name="Ding S."/>
            <person name="Wang X."/>
            <person name="Zhu J."/>
            <person name="Ruan X."/>
            <person name="Zhao L."/>
            <person name="Wei J."/>
            <person name="Que T."/>
            <person name="Du C."/>
            <person name="Cheng J."/>
            <person name="Dai P."/>
            <person name="Han X."/>
            <person name="Huang E."/>
            <person name="Gao Y."/>
            <person name="Liu J."/>
            <person name="Shao H."/>
            <person name="Ye R."/>
            <person name="Li L."/>
            <person name="Wei W."/>
            <person name="Wang X."/>
            <person name="Wang C."/>
            <person name="Huo Q."/>
            <person name="Li W."/>
            <person name="Guo W."/>
            <person name="Chen H."/>
            <person name="Chen S."/>
            <person name="Zhou L."/>
            <person name="Zhou L."/>
            <person name="Ni X."/>
            <person name="Tian J."/>
            <person name="Zhou Y."/>
            <person name="Sheng Y."/>
            <person name="Liu T."/>
            <person name="Pan Y."/>
            <person name="Xia L."/>
            <person name="Li J."/>
            <person name="Zhao F."/>
            <person name="Cao W."/>
        </authorList>
    </citation>
    <scope>NUCLEOTIDE SEQUENCE</scope>
    <source>
        <strain evidence="2">Rsan-2018</strain>
        <tissue evidence="2">Larvae</tissue>
    </source>
</reference>
<comment type="caution">
    <text evidence="2">The sequence shown here is derived from an EMBL/GenBank/DDBJ whole genome shotgun (WGS) entry which is preliminary data.</text>
</comment>
<dbReference type="SUPFAM" id="SSF55486">
    <property type="entry name" value="Metalloproteases ('zincins'), catalytic domain"/>
    <property type="match status" value="1"/>
</dbReference>
<dbReference type="GO" id="GO:0005886">
    <property type="term" value="C:plasma membrane"/>
    <property type="evidence" value="ECO:0007669"/>
    <property type="project" value="TreeGrafter"/>
</dbReference>
<proteinExistence type="predicted"/>
<evidence type="ECO:0000259" key="1">
    <source>
        <dbReference type="Pfam" id="PF01431"/>
    </source>
</evidence>
<dbReference type="VEuPathDB" id="VectorBase:RSAN_055163"/>
<evidence type="ECO:0000313" key="3">
    <source>
        <dbReference type="Proteomes" id="UP000821837"/>
    </source>
</evidence>
<dbReference type="Gene3D" id="3.40.390.10">
    <property type="entry name" value="Collagenase (Catalytic Domain)"/>
    <property type="match status" value="1"/>
</dbReference>
<dbReference type="Pfam" id="PF01431">
    <property type="entry name" value="Peptidase_M13"/>
    <property type="match status" value="1"/>
</dbReference>
<dbReference type="InterPro" id="IPR000718">
    <property type="entry name" value="Peptidase_M13"/>
</dbReference>
<dbReference type="Proteomes" id="UP000821837">
    <property type="component" value="Unassembled WGS sequence"/>
</dbReference>
<protein>
    <recommendedName>
        <fullName evidence="1">Peptidase M13 C-terminal domain-containing protein</fullName>
    </recommendedName>
</protein>
<dbReference type="GO" id="GO:0004222">
    <property type="term" value="F:metalloendopeptidase activity"/>
    <property type="evidence" value="ECO:0007669"/>
    <property type="project" value="InterPro"/>
</dbReference>
<dbReference type="InterPro" id="IPR024079">
    <property type="entry name" value="MetalloPept_cat_dom_sf"/>
</dbReference>